<dbReference type="PROSITE" id="PS50977">
    <property type="entry name" value="HTH_TETR_2"/>
    <property type="match status" value="1"/>
</dbReference>
<accession>A0ABW4N2U8</accession>
<reference evidence="8" key="1">
    <citation type="journal article" date="2019" name="Int. J. Syst. Evol. Microbiol.">
        <title>The Global Catalogue of Microorganisms (GCM) 10K type strain sequencing project: providing services to taxonomists for standard genome sequencing and annotation.</title>
        <authorList>
            <consortium name="The Broad Institute Genomics Platform"/>
            <consortium name="The Broad Institute Genome Sequencing Center for Infectious Disease"/>
            <person name="Wu L."/>
            <person name="Ma J."/>
        </authorList>
    </citation>
    <scope>NUCLEOTIDE SEQUENCE [LARGE SCALE GENOMIC DNA]</scope>
    <source>
        <strain evidence="8">DFY28</strain>
    </source>
</reference>
<dbReference type="Pfam" id="PF00440">
    <property type="entry name" value="TetR_N"/>
    <property type="match status" value="1"/>
</dbReference>
<dbReference type="InterPro" id="IPR036271">
    <property type="entry name" value="Tet_transcr_reg_TetR-rel_C_sf"/>
</dbReference>
<dbReference type="SUPFAM" id="SSF46689">
    <property type="entry name" value="Homeodomain-like"/>
    <property type="match status" value="1"/>
</dbReference>
<evidence type="ECO:0000256" key="1">
    <source>
        <dbReference type="ARBA" id="ARBA00023015"/>
    </source>
</evidence>
<dbReference type="EMBL" id="JBHUEY010000001">
    <property type="protein sequence ID" value="MFD1784207.1"/>
    <property type="molecule type" value="Genomic_DNA"/>
</dbReference>
<evidence type="ECO:0000259" key="6">
    <source>
        <dbReference type="PROSITE" id="PS50977"/>
    </source>
</evidence>
<comment type="caution">
    <text evidence="7">The sequence shown here is derived from an EMBL/GenBank/DDBJ whole genome shotgun (WGS) entry which is preliminary data.</text>
</comment>
<gene>
    <name evidence="7" type="ORF">ACFSC0_12435</name>
</gene>
<evidence type="ECO:0000256" key="3">
    <source>
        <dbReference type="ARBA" id="ARBA00023163"/>
    </source>
</evidence>
<name>A0ABW4N2U8_9CAUL</name>
<dbReference type="Proteomes" id="UP001597237">
    <property type="component" value="Unassembled WGS sequence"/>
</dbReference>
<feature type="domain" description="HTH tetR-type" evidence="6">
    <location>
        <begin position="22"/>
        <end position="82"/>
    </location>
</feature>
<sequence length="219" mass="24928">MPTDVATKTVPTVQSEPRSKGERTRDRILDLAYEAVIRKGFAATSIEELVEAAGITKSGFFYHFKDKNDLARQLLERYQANNYVYLDELSERARELSDDPLHSFLIFLKLYADDMRDHLTNMPGCFIAAVTAQDQSFDREVVRMNAEGILAWRQRFHGWLEEIAKAYPPRREVDLLAMADAVLTLSSGGVTFAKALRDADCIARQMLLYRESVRLIFAG</sequence>
<proteinExistence type="predicted"/>
<keyword evidence="2 4" id="KW-0238">DNA-binding</keyword>
<evidence type="ECO:0000256" key="5">
    <source>
        <dbReference type="SAM" id="MobiDB-lite"/>
    </source>
</evidence>
<dbReference type="PANTHER" id="PTHR47506:SF6">
    <property type="entry name" value="HTH-TYPE TRANSCRIPTIONAL REPRESSOR NEMR"/>
    <property type="match status" value="1"/>
</dbReference>
<protein>
    <submittedName>
        <fullName evidence="7">TetR/AcrR family transcriptional regulator</fullName>
    </submittedName>
</protein>
<keyword evidence="8" id="KW-1185">Reference proteome</keyword>
<evidence type="ECO:0000256" key="4">
    <source>
        <dbReference type="PROSITE-ProRule" id="PRU00335"/>
    </source>
</evidence>
<dbReference type="RefSeq" id="WP_377283840.1">
    <property type="nucleotide sequence ID" value="NZ_JBHRSI010000009.1"/>
</dbReference>
<evidence type="ECO:0000313" key="8">
    <source>
        <dbReference type="Proteomes" id="UP001597237"/>
    </source>
</evidence>
<evidence type="ECO:0000256" key="2">
    <source>
        <dbReference type="ARBA" id="ARBA00023125"/>
    </source>
</evidence>
<dbReference type="PANTHER" id="PTHR47506">
    <property type="entry name" value="TRANSCRIPTIONAL REGULATORY PROTEIN"/>
    <property type="match status" value="1"/>
</dbReference>
<evidence type="ECO:0000313" key="7">
    <source>
        <dbReference type="EMBL" id="MFD1784207.1"/>
    </source>
</evidence>
<dbReference type="InterPro" id="IPR009057">
    <property type="entry name" value="Homeodomain-like_sf"/>
</dbReference>
<organism evidence="7 8">
    <name type="scientific">Phenylobacterium terrae</name>
    <dbReference type="NCBI Taxonomy" id="2665495"/>
    <lineage>
        <taxon>Bacteria</taxon>
        <taxon>Pseudomonadati</taxon>
        <taxon>Pseudomonadota</taxon>
        <taxon>Alphaproteobacteria</taxon>
        <taxon>Caulobacterales</taxon>
        <taxon>Caulobacteraceae</taxon>
        <taxon>Phenylobacterium</taxon>
    </lineage>
</organism>
<feature type="DNA-binding region" description="H-T-H motif" evidence="4">
    <location>
        <begin position="45"/>
        <end position="64"/>
    </location>
</feature>
<dbReference type="Gene3D" id="1.10.357.10">
    <property type="entry name" value="Tetracycline Repressor, domain 2"/>
    <property type="match status" value="1"/>
</dbReference>
<keyword evidence="1" id="KW-0805">Transcription regulation</keyword>
<dbReference type="InterPro" id="IPR001647">
    <property type="entry name" value="HTH_TetR"/>
</dbReference>
<dbReference type="PRINTS" id="PR00455">
    <property type="entry name" value="HTHTETR"/>
</dbReference>
<keyword evidence="3" id="KW-0804">Transcription</keyword>
<feature type="region of interest" description="Disordered" evidence="5">
    <location>
        <begin position="1"/>
        <end position="22"/>
    </location>
</feature>
<dbReference type="SUPFAM" id="SSF48498">
    <property type="entry name" value="Tetracyclin repressor-like, C-terminal domain"/>
    <property type="match status" value="1"/>
</dbReference>